<feature type="region of interest" description="Disordered" evidence="1">
    <location>
        <begin position="130"/>
        <end position="194"/>
    </location>
</feature>
<feature type="compositionally biased region" description="Polar residues" evidence="1">
    <location>
        <begin position="274"/>
        <end position="286"/>
    </location>
</feature>
<gene>
    <name evidence="2" type="ORF">QBC35DRAFT_387420</name>
</gene>
<evidence type="ECO:0000313" key="2">
    <source>
        <dbReference type="EMBL" id="KAK4186383.1"/>
    </source>
</evidence>
<feature type="region of interest" description="Disordered" evidence="1">
    <location>
        <begin position="274"/>
        <end position="329"/>
    </location>
</feature>
<keyword evidence="3" id="KW-1185">Reference proteome</keyword>
<comment type="caution">
    <text evidence="2">The sequence shown here is derived from an EMBL/GenBank/DDBJ whole genome shotgun (WGS) entry which is preliminary data.</text>
</comment>
<name>A0AAN7AGI5_9PEZI</name>
<dbReference type="AlphaFoldDB" id="A0AAN7AGI5"/>
<dbReference type="EMBL" id="MU864425">
    <property type="protein sequence ID" value="KAK4186383.1"/>
    <property type="molecule type" value="Genomic_DNA"/>
</dbReference>
<feature type="compositionally biased region" description="Polar residues" evidence="1">
    <location>
        <begin position="69"/>
        <end position="88"/>
    </location>
</feature>
<reference evidence="2" key="2">
    <citation type="submission" date="2023-05" db="EMBL/GenBank/DDBJ databases">
        <authorList>
            <consortium name="Lawrence Berkeley National Laboratory"/>
            <person name="Steindorff A."/>
            <person name="Hensen N."/>
            <person name="Bonometti L."/>
            <person name="Westerberg I."/>
            <person name="Brannstrom I.O."/>
            <person name="Guillou S."/>
            <person name="Cros-Aarteil S."/>
            <person name="Calhoun S."/>
            <person name="Haridas S."/>
            <person name="Kuo A."/>
            <person name="Mondo S."/>
            <person name="Pangilinan J."/>
            <person name="Riley R."/>
            <person name="Labutti K."/>
            <person name="Andreopoulos B."/>
            <person name="Lipzen A."/>
            <person name="Chen C."/>
            <person name="Yanf M."/>
            <person name="Daum C."/>
            <person name="Ng V."/>
            <person name="Clum A."/>
            <person name="Ohm R."/>
            <person name="Martin F."/>
            <person name="Silar P."/>
            <person name="Natvig D."/>
            <person name="Lalanne C."/>
            <person name="Gautier V."/>
            <person name="Ament-Velasquez S.L."/>
            <person name="Kruys A."/>
            <person name="Hutchinson M.I."/>
            <person name="Powell A.J."/>
            <person name="Barry K."/>
            <person name="Miller A.N."/>
            <person name="Grigoriev I.V."/>
            <person name="Debuchy R."/>
            <person name="Gladieux P."/>
            <person name="Thoren M.H."/>
            <person name="Johannesson H."/>
        </authorList>
    </citation>
    <scope>NUCLEOTIDE SEQUENCE</scope>
    <source>
        <strain evidence="2">PSN309</strain>
    </source>
</reference>
<feature type="region of interest" description="Disordered" evidence="1">
    <location>
        <begin position="497"/>
        <end position="518"/>
    </location>
</feature>
<feature type="compositionally biased region" description="Polar residues" evidence="1">
    <location>
        <begin position="28"/>
        <end position="43"/>
    </location>
</feature>
<feature type="compositionally biased region" description="Polar residues" evidence="1">
    <location>
        <begin position="173"/>
        <end position="187"/>
    </location>
</feature>
<organism evidence="2 3">
    <name type="scientific">Podospora australis</name>
    <dbReference type="NCBI Taxonomy" id="1536484"/>
    <lineage>
        <taxon>Eukaryota</taxon>
        <taxon>Fungi</taxon>
        <taxon>Dikarya</taxon>
        <taxon>Ascomycota</taxon>
        <taxon>Pezizomycotina</taxon>
        <taxon>Sordariomycetes</taxon>
        <taxon>Sordariomycetidae</taxon>
        <taxon>Sordariales</taxon>
        <taxon>Podosporaceae</taxon>
        <taxon>Podospora</taxon>
    </lineage>
</organism>
<feature type="compositionally biased region" description="Polar residues" evidence="1">
    <location>
        <begin position="297"/>
        <end position="309"/>
    </location>
</feature>
<reference evidence="2" key="1">
    <citation type="journal article" date="2023" name="Mol. Phylogenet. Evol.">
        <title>Genome-scale phylogeny and comparative genomics of the fungal order Sordariales.</title>
        <authorList>
            <person name="Hensen N."/>
            <person name="Bonometti L."/>
            <person name="Westerberg I."/>
            <person name="Brannstrom I.O."/>
            <person name="Guillou S."/>
            <person name="Cros-Aarteil S."/>
            <person name="Calhoun S."/>
            <person name="Haridas S."/>
            <person name="Kuo A."/>
            <person name="Mondo S."/>
            <person name="Pangilinan J."/>
            <person name="Riley R."/>
            <person name="LaButti K."/>
            <person name="Andreopoulos B."/>
            <person name="Lipzen A."/>
            <person name="Chen C."/>
            <person name="Yan M."/>
            <person name="Daum C."/>
            <person name="Ng V."/>
            <person name="Clum A."/>
            <person name="Steindorff A."/>
            <person name="Ohm R.A."/>
            <person name="Martin F."/>
            <person name="Silar P."/>
            <person name="Natvig D.O."/>
            <person name="Lalanne C."/>
            <person name="Gautier V."/>
            <person name="Ament-Velasquez S.L."/>
            <person name="Kruys A."/>
            <person name="Hutchinson M.I."/>
            <person name="Powell A.J."/>
            <person name="Barry K."/>
            <person name="Miller A.N."/>
            <person name="Grigoriev I.V."/>
            <person name="Debuchy R."/>
            <person name="Gladieux P."/>
            <person name="Hiltunen Thoren M."/>
            <person name="Johannesson H."/>
        </authorList>
    </citation>
    <scope>NUCLEOTIDE SEQUENCE</scope>
    <source>
        <strain evidence="2">PSN309</strain>
    </source>
</reference>
<evidence type="ECO:0000256" key="1">
    <source>
        <dbReference type="SAM" id="MobiDB-lite"/>
    </source>
</evidence>
<sequence>MDQPTRRSGWMQTPRASWSQHREHTRRTTPLSADRSSVSSTRVPISGPFGPVTRNGQPLSSNLERRSSISKPSNSHSRIPPLTSNISYRNDENLRPVKRGGSNAETSHGKRGVTKSRTLGVFSSFTHSLSRGSLVGNNSRNVSGSSVQSKPVSPAPQSSRKSENRLAMCSLEPLTTKSHTGNETASVIESPPLPSNSRFVSQAMPPQYWAGRFMSLHDKFHNELLTSHNLGVIIEAQTPRKTYRSESTALAAAQNNPSASAYSVRRFAPIASLNQFDPHSESQNSGIARPPTRIPHSATSGAILQTTPFSMGVRNSPMTGSRAYKSYSKPFSRSPSYDPTILETKAYLEEKSVEIPTQNVSKQRHVGSQFQKDIHHNSGSSARRQLAVTNGVPLDDDDARCRRVFIHLEALCVTEEARASLYSWRILYARNTGKTSLLPRDETMTGGEVDRHEFSSAFEKGKGIVRRLRKSLMLVHGPHISSSSACPRASLAIPSLPPPPSALVQGNRGHGHGHAGMYGHHAEFETHVEEVPFDEETTSTSHLVLRRKSSMKLGGL</sequence>
<feature type="compositionally biased region" description="Polar residues" evidence="1">
    <location>
        <begin position="10"/>
        <end position="19"/>
    </location>
</feature>
<evidence type="ECO:0000313" key="3">
    <source>
        <dbReference type="Proteomes" id="UP001302126"/>
    </source>
</evidence>
<feature type="region of interest" description="Disordered" evidence="1">
    <location>
        <begin position="1"/>
        <end position="115"/>
    </location>
</feature>
<proteinExistence type="predicted"/>
<protein>
    <submittedName>
        <fullName evidence="2">Uncharacterized protein</fullName>
    </submittedName>
</protein>
<feature type="compositionally biased region" description="Low complexity" evidence="1">
    <location>
        <begin position="132"/>
        <end position="149"/>
    </location>
</feature>
<dbReference type="Proteomes" id="UP001302126">
    <property type="component" value="Unassembled WGS sequence"/>
</dbReference>
<accession>A0AAN7AGI5</accession>